<keyword evidence="5 6" id="KW-0472">Membrane</keyword>
<dbReference type="InterPro" id="IPR012908">
    <property type="entry name" value="PGAP1-ab_dom-like"/>
</dbReference>
<keyword evidence="6" id="KW-0812">Transmembrane</keyword>
<comment type="subcellular location">
    <subcellularLocation>
        <location evidence="6">Endoplasmic reticulum membrane</location>
    </subcellularLocation>
    <subcellularLocation>
        <location evidence="2">Membrane</location>
    </subcellularLocation>
    <subcellularLocation>
        <location evidence="1">Mitochondrion</location>
    </subcellularLocation>
</comment>
<dbReference type="InterPro" id="IPR029058">
    <property type="entry name" value="AB_hydrolase_fold"/>
</dbReference>
<evidence type="ECO:0000313" key="10">
    <source>
        <dbReference type="Proteomes" id="UP000219974"/>
    </source>
</evidence>
<feature type="region of interest" description="Disordered" evidence="7">
    <location>
        <begin position="663"/>
        <end position="685"/>
    </location>
</feature>
<dbReference type="PANTHER" id="PTHR48182:SF2">
    <property type="entry name" value="PROTEIN SERAC1"/>
    <property type="match status" value="1"/>
</dbReference>
<feature type="compositionally biased region" description="Basic and acidic residues" evidence="7">
    <location>
        <begin position="546"/>
        <end position="571"/>
    </location>
</feature>
<keyword evidence="6" id="KW-0813">Transport</keyword>
<feature type="domain" description="GPI inositol-deacylase PGAP1-like alpha/beta" evidence="8">
    <location>
        <begin position="1403"/>
        <end position="1458"/>
    </location>
</feature>
<sequence>MYERFLKKISFACTNVLPKVVTEEKKEKKGNNFKNSKKFRKKSIDNCKLLLRIEDMFNNNKRKKKGKNKLPCYYKKEEHPFLYMIKKKKKKKRAIHLFNEIVKIYKDTTFLSDFSLNFLYEFVKDEECLNYLKGRDVCTLLLILSREFLGNTNNNNANLNNDSNKESNENNNSNILFSNERNNKILKLSCYLLKHLSLNKLENELLNDTFMLIFLMKLNYIFNKKKHVNYKDLKDNYSFYFYTFLFYYYLYVFNSIKTVVLFPNKRIFKCEFKTINELESVYKKYEHTKNSFYNINRYGSYECNSYDISNLKTKNDYINTQKYEDFLKYNYIINFNSLKNKFNIFFKFNDVSNINFVTKFDKFHVLQINYYYCIIKNRSDIIAKSVNKNFPVYFNLLLKLNDNISNKRWNSITERENNNSNITSINNITTEKIGKNGKKLNNTLSNTKGGEKSRHNDDNKSKNTLLLKNLNNKGKRNKNKILLTELLYQSLDYFTLNEAIQNKKEDNNMINNCLRKIIKHIEKKYKLECISNPKELDNTENNSNNKGDKDSNNKGDKDSNNNDNKKGKNEKNDDKILFSVINRNYNAKNKDNLLNREMILKRIDDLLRITKKSSLYVNTGLHIIFRNMCINNLNSLNLDLLFLINLYSNNNFKNKYFHYNQNNRPQYLSNKNSEENDNNSKTLRNEKKKALIEGDQMEKKNKASLNDGANNANSFNAPTLGLPLLGNGINDNNDDYNNVESRINIQNSKNKKNNKNSDIHKELTYIIKIFANCLSENKLTFNSFSLLYFMYKNLLLNIMAISFNFLYSLSSEFFFFNDTINLISQYNLKKGQIPCTLYYDSIRAFTNIKSHYKYFLSMIKKEEKGISKESNHEKKINESLLFSSLYKDIDKFNEHKIPYDKKCSKENDQLKNNSKKIYRTHFELFLEKVDNFLKDQNIWGEINNKNSLTHSSFQITRKKKKKLFDENMYMIGKFNYIFYDINDRFIPIYVYAKKSLIKKNKHFRKDNEKRKYNYQWKEKNLEDTHNIIELEKSEIELDKEKENEINKKRQTKKGKKKKSINVIFVHGLRGHALRTWRCSNLYKGFEDYNFYYKKNNFKNCKKKKEKKKKRNEYQADDKKANGLLNNYSYNVTEEKTNNENYNSSIHNINNNISSDIVDINSGKEANNGDDKLMQVLNNPNNLKEKKNVILFDDIKKEIRKYIKIKNNFKLIINDDIIKALMLNYKHNQNIIPMFVKNTCIDKKKFKQLFLNNNKLKSELELYNGSVSYLAWPFYILHLNRKKLNVFIFNYFSPLYPIGTYYTQTGFKKDKWNKNIANKNGSDLLSEEKKNENVENSENEVTETNVNENNIYSHLNPLNIFFKKNDNTKEKGFKEQEKYFYTDRMCLDELSNFFLIKLKKLNIGKNNDIVFVAHSMGGLLTQYVLLKDDNILNKTKNVFFYSSPHFGSPLSSTVFLLKNFLCPYVIQLNAHNSTLTNLQQNFNQRIKNADIKVYSFSESEKTPLPFFGLHTMIVPSVFSYLYYSKVFLIIKSCDHLEISKINSEADVKYYYLNNVLKGMLKERQHQKVINPK</sequence>
<evidence type="ECO:0000256" key="2">
    <source>
        <dbReference type="ARBA" id="ARBA00004370"/>
    </source>
</evidence>
<evidence type="ECO:0000256" key="6">
    <source>
        <dbReference type="RuleBase" id="RU365011"/>
    </source>
</evidence>
<evidence type="ECO:0000256" key="3">
    <source>
        <dbReference type="ARBA" id="ARBA00022824"/>
    </source>
</evidence>
<keyword evidence="3 6" id="KW-0256">Endoplasmic reticulum</keyword>
<dbReference type="PANTHER" id="PTHR48182">
    <property type="entry name" value="PROTEIN SERAC1"/>
    <property type="match status" value="1"/>
</dbReference>
<dbReference type="Proteomes" id="UP000219974">
    <property type="component" value="Chromosome 9"/>
</dbReference>
<comment type="function">
    <text evidence="6">Involved in inositol deacylation of GPI-anchored proteins which plays important roles in the quality control and ER-associated degradation of GPI-anchored proteins.</text>
</comment>
<dbReference type="EC" id="3.1.-.-" evidence="6"/>
<feature type="region of interest" description="Disordered" evidence="7">
    <location>
        <begin position="1322"/>
        <end position="1341"/>
    </location>
</feature>
<comment type="similarity">
    <text evidence="6">Belongs to the GPI inositol-deacylase family.</text>
</comment>
<name>A0A1D3SA04_PLABE</name>
<dbReference type="Gene3D" id="3.40.50.1820">
    <property type="entry name" value="alpha/beta hydrolase"/>
    <property type="match status" value="1"/>
</dbReference>
<dbReference type="GO" id="GO:0005789">
    <property type="term" value="C:endoplasmic reticulum membrane"/>
    <property type="evidence" value="ECO:0007669"/>
    <property type="project" value="UniProtKB-SubCell"/>
</dbReference>
<feature type="region of interest" description="Disordered" evidence="7">
    <location>
        <begin position="534"/>
        <end position="571"/>
    </location>
</feature>
<evidence type="ECO:0000259" key="8">
    <source>
        <dbReference type="Pfam" id="PF07819"/>
    </source>
</evidence>
<dbReference type="Pfam" id="PF07819">
    <property type="entry name" value="PGAP1"/>
    <property type="match status" value="1"/>
</dbReference>
<evidence type="ECO:0000256" key="5">
    <source>
        <dbReference type="ARBA" id="ARBA00023136"/>
    </source>
</evidence>
<protein>
    <recommendedName>
        <fullName evidence="6">GPI inositol-deacylase</fullName>
        <ecNumber evidence="6">3.1.-.-</ecNumber>
    </recommendedName>
</protein>
<evidence type="ECO:0000256" key="1">
    <source>
        <dbReference type="ARBA" id="ARBA00004173"/>
    </source>
</evidence>
<keyword evidence="6" id="KW-0378">Hydrolase</keyword>
<reference evidence="9 10" key="1">
    <citation type="submission" date="2016-08" db="EMBL/GenBank/DDBJ databases">
        <authorList>
            <consortium name="Pathogen Informatics"/>
        </authorList>
    </citation>
    <scope>NUCLEOTIDE SEQUENCE [LARGE SCALE GENOMIC DNA]</scope>
    <source>
        <strain evidence="9 10">SP11 RLL</strain>
    </source>
</reference>
<dbReference type="GO" id="GO:0015031">
    <property type="term" value="P:protein transport"/>
    <property type="evidence" value="ECO:0007669"/>
    <property type="project" value="UniProtKB-KW"/>
</dbReference>
<keyword evidence="6" id="KW-0653">Protein transport</keyword>
<evidence type="ECO:0000256" key="4">
    <source>
        <dbReference type="ARBA" id="ARBA00023128"/>
    </source>
</evidence>
<proteinExistence type="inferred from homology"/>
<dbReference type="EMBL" id="LT608273">
    <property type="protein sequence ID" value="SCO60189.1"/>
    <property type="molecule type" value="Genomic_DNA"/>
</dbReference>
<feature type="region of interest" description="Disordered" evidence="7">
    <location>
        <begin position="444"/>
        <end position="464"/>
    </location>
</feature>
<accession>A0A1D3SA04</accession>
<keyword evidence="4" id="KW-0496">Mitochondrion</keyword>
<feature type="transmembrane region" description="Helical" evidence="6">
    <location>
        <begin position="237"/>
        <end position="256"/>
    </location>
</feature>
<evidence type="ECO:0000256" key="7">
    <source>
        <dbReference type="SAM" id="MobiDB-lite"/>
    </source>
</evidence>
<dbReference type="VEuPathDB" id="PlasmoDB:PBANKA_0913900"/>
<dbReference type="InterPro" id="IPR052374">
    <property type="entry name" value="SERAC1"/>
</dbReference>
<organism evidence="9 10">
    <name type="scientific">Plasmodium berghei</name>
    <dbReference type="NCBI Taxonomy" id="5821"/>
    <lineage>
        <taxon>Eukaryota</taxon>
        <taxon>Sar</taxon>
        <taxon>Alveolata</taxon>
        <taxon>Apicomplexa</taxon>
        <taxon>Aconoidasida</taxon>
        <taxon>Haemosporida</taxon>
        <taxon>Plasmodiidae</taxon>
        <taxon>Plasmodium</taxon>
        <taxon>Plasmodium (Vinckeia)</taxon>
    </lineage>
</organism>
<keyword evidence="6" id="KW-1133">Transmembrane helix</keyword>
<dbReference type="GO" id="GO:0005739">
    <property type="term" value="C:mitochondrion"/>
    <property type="evidence" value="ECO:0007669"/>
    <property type="project" value="UniProtKB-SubCell"/>
</dbReference>
<evidence type="ECO:0000313" key="9">
    <source>
        <dbReference type="EMBL" id="SCO60189.1"/>
    </source>
</evidence>
<dbReference type="SUPFAM" id="SSF53474">
    <property type="entry name" value="alpha/beta-Hydrolases"/>
    <property type="match status" value="1"/>
</dbReference>
<gene>
    <name evidence="9" type="ORF">PBSP11RLL_000185200</name>
</gene>
<comment type="caution">
    <text evidence="6">Lacks conserved residue(s) required for the propagation of feature annotation.</text>
</comment>
<dbReference type="GO" id="GO:0016788">
    <property type="term" value="F:hydrolase activity, acting on ester bonds"/>
    <property type="evidence" value="ECO:0007669"/>
    <property type="project" value="InterPro"/>
</dbReference>
<feature type="compositionally biased region" description="Basic and acidic residues" evidence="7">
    <location>
        <begin position="449"/>
        <end position="461"/>
    </location>
</feature>